<evidence type="ECO:0000313" key="13">
    <source>
        <dbReference type="Proteomes" id="UP000037460"/>
    </source>
</evidence>
<evidence type="ECO:0000256" key="9">
    <source>
        <dbReference type="RuleBase" id="RU362131"/>
    </source>
</evidence>
<comment type="caution">
    <text evidence="12">The sequence shown here is derived from an EMBL/GenBank/DDBJ whole genome shotgun (WGS) entry which is preliminary data.</text>
</comment>
<dbReference type="Proteomes" id="UP000037460">
    <property type="component" value="Unassembled WGS sequence"/>
</dbReference>
<dbReference type="InterPro" id="IPR020848">
    <property type="entry name" value="AP_endonuclease_F1_CS"/>
</dbReference>
<comment type="cofactor">
    <cofactor evidence="7 9">
        <name>Mg(2+)</name>
        <dbReference type="ChEBI" id="CHEBI:18420"/>
    </cofactor>
    <cofactor evidence="7 9">
        <name>Mn(2+)</name>
        <dbReference type="ChEBI" id="CHEBI:29035"/>
    </cofactor>
    <text evidence="7 9">Probably binds two magnesium or manganese ions per subunit.</text>
</comment>
<keyword evidence="9" id="KW-0234">DNA repair</keyword>
<dbReference type="InterPro" id="IPR004808">
    <property type="entry name" value="AP_endonuc_1"/>
</dbReference>
<feature type="binding site" evidence="7">
    <location>
        <position position="324"/>
    </location>
    <ligand>
        <name>Mg(2+)</name>
        <dbReference type="ChEBI" id="CHEBI:18420"/>
        <label>1</label>
    </ligand>
</feature>
<feature type="binding site" evidence="7">
    <location>
        <position position="217"/>
    </location>
    <ligand>
        <name>Mg(2+)</name>
        <dbReference type="ChEBI" id="CHEBI:18420"/>
        <label>1</label>
    </ligand>
</feature>
<dbReference type="PANTHER" id="PTHR22748:SF6">
    <property type="entry name" value="DNA-(APURINIC OR APYRIMIDINIC SITE) ENDONUCLEASE"/>
    <property type="match status" value="1"/>
</dbReference>
<dbReference type="SUPFAM" id="SSF56219">
    <property type="entry name" value="DNase I-like"/>
    <property type="match status" value="1"/>
</dbReference>
<feature type="binding site" evidence="7">
    <location>
        <position position="323"/>
    </location>
    <ligand>
        <name>Mg(2+)</name>
        <dbReference type="ChEBI" id="CHEBI:18420"/>
        <label>1</label>
    </ligand>
</feature>
<dbReference type="NCBIfam" id="TIGR00633">
    <property type="entry name" value="xth"/>
    <property type="match status" value="1"/>
</dbReference>
<dbReference type="GO" id="GO:0046872">
    <property type="term" value="F:metal ion binding"/>
    <property type="evidence" value="ECO:0007669"/>
    <property type="project" value="UniProtKB-KW"/>
</dbReference>
<evidence type="ECO:0000256" key="7">
    <source>
        <dbReference type="PIRSR" id="PIRSR604808-2"/>
    </source>
</evidence>
<evidence type="ECO:0000256" key="6">
    <source>
        <dbReference type="PIRSR" id="PIRSR604808-1"/>
    </source>
</evidence>
<feature type="binding site" evidence="7">
    <location>
        <position position="96"/>
    </location>
    <ligand>
        <name>Mg(2+)</name>
        <dbReference type="ChEBI" id="CHEBI:18420"/>
        <label>1</label>
    </ligand>
</feature>
<keyword evidence="12" id="KW-0540">Nuclease</keyword>
<organism evidence="12 13">
    <name type="scientific">Chrysochromulina tobinii</name>
    <dbReference type="NCBI Taxonomy" id="1460289"/>
    <lineage>
        <taxon>Eukaryota</taxon>
        <taxon>Haptista</taxon>
        <taxon>Haptophyta</taxon>
        <taxon>Prymnesiophyceae</taxon>
        <taxon>Prymnesiales</taxon>
        <taxon>Chrysochromulinaceae</taxon>
        <taxon>Chrysochromulina</taxon>
    </lineage>
</organism>
<dbReference type="GO" id="GO:0008311">
    <property type="term" value="F:double-stranded DNA 3'-5' DNA exonuclease activity"/>
    <property type="evidence" value="ECO:0007669"/>
    <property type="project" value="TreeGrafter"/>
</dbReference>
<evidence type="ECO:0000256" key="5">
    <source>
        <dbReference type="ARBA" id="ARBA00022842"/>
    </source>
</evidence>
<evidence type="ECO:0000256" key="4">
    <source>
        <dbReference type="ARBA" id="ARBA00022801"/>
    </source>
</evidence>
<keyword evidence="4" id="KW-0378">Hydrolase</keyword>
<dbReference type="PROSITE" id="PS51435">
    <property type="entry name" value="AP_NUCLEASE_F1_4"/>
    <property type="match status" value="1"/>
</dbReference>
<dbReference type="InterPro" id="IPR036691">
    <property type="entry name" value="Endo/exonu/phosph_ase_sf"/>
</dbReference>
<evidence type="ECO:0000256" key="8">
    <source>
        <dbReference type="PIRSR" id="PIRSR604808-3"/>
    </source>
</evidence>
<feature type="binding site" evidence="7">
    <location>
        <position position="219"/>
    </location>
    <ligand>
        <name>Mg(2+)</name>
        <dbReference type="ChEBI" id="CHEBI:18420"/>
        <label>1</label>
    </ligand>
</feature>
<dbReference type="OrthoDB" id="498125at2759"/>
<feature type="site" description="Interaction with DNA substrate" evidence="8">
    <location>
        <position position="324"/>
    </location>
</feature>
<dbReference type="CDD" id="cd09087">
    <property type="entry name" value="Ape1-like_AP-endo"/>
    <property type="match status" value="1"/>
</dbReference>
<dbReference type="Pfam" id="PF03372">
    <property type="entry name" value="Exo_endo_phos"/>
    <property type="match status" value="1"/>
</dbReference>
<dbReference type="GO" id="GO:0003906">
    <property type="term" value="F:DNA-(apurinic or apyrimidinic site) endonuclease activity"/>
    <property type="evidence" value="ECO:0007669"/>
    <property type="project" value="TreeGrafter"/>
</dbReference>
<keyword evidence="13" id="KW-1185">Reference proteome</keyword>
<feature type="active site" description="Proton donor/acceptor" evidence="6">
    <location>
        <position position="217"/>
    </location>
</feature>
<feature type="binding site" evidence="7">
    <location>
        <position position="60"/>
    </location>
    <ligand>
        <name>Mg(2+)</name>
        <dbReference type="ChEBI" id="CHEBI:18420"/>
        <label>1</label>
    </ligand>
</feature>
<dbReference type="PROSITE" id="PS00728">
    <property type="entry name" value="AP_NUCLEASE_F1_3"/>
    <property type="match status" value="1"/>
</dbReference>
<keyword evidence="12" id="KW-0255">Endonuclease</keyword>
<dbReference type="GO" id="GO:0006284">
    <property type="term" value="P:base-excision repair"/>
    <property type="evidence" value="ECO:0007669"/>
    <property type="project" value="TreeGrafter"/>
</dbReference>
<feature type="site" description="Important for catalytic activity" evidence="8">
    <location>
        <position position="292"/>
    </location>
</feature>
<reference evidence="13" key="1">
    <citation type="journal article" date="2015" name="PLoS Genet.">
        <title>Genome Sequence and Transcriptome Analyses of Chrysochromulina tobin: Metabolic Tools for Enhanced Algal Fitness in the Prominent Order Prymnesiales (Haptophyceae).</title>
        <authorList>
            <person name="Hovde B.T."/>
            <person name="Deodato C.R."/>
            <person name="Hunsperger H.M."/>
            <person name="Ryken S.A."/>
            <person name="Yost W."/>
            <person name="Jha R.K."/>
            <person name="Patterson J."/>
            <person name="Monnat R.J. Jr."/>
            <person name="Barlow S.B."/>
            <person name="Starkenburg S.R."/>
            <person name="Cattolico R.A."/>
        </authorList>
    </citation>
    <scope>NUCLEOTIDE SEQUENCE</scope>
    <source>
        <strain evidence="13">CCMP291</strain>
    </source>
</reference>
<keyword evidence="9" id="KW-0227">DNA damage</keyword>
<dbReference type="EMBL" id="JWZX01003182">
    <property type="protein sequence ID" value="KOO23530.1"/>
    <property type="molecule type" value="Genomic_DNA"/>
</dbReference>
<gene>
    <name evidence="12" type="ORF">Ctob_001187</name>
</gene>
<evidence type="ECO:0000256" key="3">
    <source>
        <dbReference type="ARBA" id="ARBA00022723"/>
    </source>
</evidence>
<protein>
    <submittedName>
        <fullName evidence="12">Apurinic endonuclease-redox</fullName>
    </submittedName>
</protein>
<feature type="active site" description="Proton acceptor" evidence="6">
    <location>
        <position position="324"/>
    </location>
</feature>
<comment type="similarity">
    <text evidence="2 9">Belongs to the DNA repair enzymes AP/ExoA family.</text>
</comment>
<dbReference type="InterPro" id="IPR005135">
    <property type="entry name" value="Endo/exonuclease/phosphatase"/>
</dbReference>
<keyword evidence="5 7" id="KW-0460">Magnesium</keyword>
<dbReference type="GO" id="GO:0008081">
    <property type="term" value="F:phosphoric diester hydrolase activity"/>
    <property type="evidence" value="ECO:0007669"/>
    <property type="project" value="TreeGrafter"/>
</dbReference>
<dbReference type="PANTHER" id="PTHR22748">
    <property type="entry name" value="AP ENDONUCLEASE"/>
    <property type="match status" value="1"/>
</dbReference>
<evidence type="ECO:0000256" key="10">
    <source>
        <dbReference type="SAM" id="MobiDB-lite"/>
    </source>
</evidence>
<accession>A0A0M0JAM9</accession>
<evidence type="ECO:0000256" key="2">
    <source>
        <dbReference type="ARBA" id="ARBA00007092"/>
    </source>
</evidence>
<dbReference type="GO" id="GO:0005634">
    <property type="term" value="C:nucleus"/>
    <property type="evidence" value="ECO:0007669"/>
    <property type="project" value="TreeGrafter"/>
</dbReference>
<sequence>MPPKYKANAETASASPSKKAKKAIEEEEEAIAAGTADAVTRTPTVRKPHVEGGLVMVHWNVGGLNGLLTGKSAEERKALLKDLVDKERPDVLALSEHKLQQKNVAAAEKALLELLPGYAAHWCVCTAKNGYSGVVALVRKGLAPAVALDEVCPSLHEGRTITLTFDDVVAVLAYVPNSGQDLKRLDERIDTWEPAMRAYLKAKSSATGGGPVVLLGDLNVAHLDADIWNVAAKHIPKSAGCTPREREAFGVLLADGPYVDCFRQLHPDAQGVFSYWSTRSGGQLLNRGLRLDYAVASAALAKEGGPLTLHECAYMSEYAPNGDHAPTLVALKRV</sequence>
<dbReference type="Gene3D" id="3.60.10.10">
    <property type="entry name" value="Endonuclease/exonuclease/phosphatase"/>
    <property type="match status" value="1"/>
</dbReference>
<feature type="region of interest" description="Disordered" evidence="10">
    <location>
        <begin position="1"/>
        <end position="27"/>
    </location>
</feature>
<evidence type="ECO:0000259" key="11">
    <source>
        <dbReference type="Pfam" id="PF03372"/>
    </source>
</evidence>
<feature type="site" description="Transition state stabilizer" evidence="8">
    <location>
        <position position="219"/>
    </location>
</feature>
<keyword evidence="3 7" id="KW-0479">Metal-binding</keyword>
<keyword evidence="7" id="KW-0464">Manganese</keyword>
<feature type="active site" evidence="6">
    <location>
        <position position="174"/>
    </location>
</feature>
<evidence type="ECO:0000256" key="1">
    <source>
        <dbReference type="ARBA" id="ARBA00001936"/>
    </source>
</evidence>
<comment type="cofactor">
    <cofactor evidence="1">
        <name>Mn(2+)</name>
        <dbReference type="ChEBI" id="CHEBI:29035"/>
    </cofactor>
</comment>
<feature type="domain" description="Endonuclease/exonuclease/phosphatase" evidence="11">
    <location>
        <begin position="58"/>
        <end position="303"/>
    </location>
</feature>
<dbReference type="GO" id="GO:0003677">
    <property type="term" value="F:DNA binding"/>
    <property type="evidence" value="ECO:0007669"/>
    <property type="project" value="InterPro"/>
</dbReference>
<proteinExistence type="inferred from homology"/>
<evidence type="ECO:0000313" key="12">
    <source>
        <dbReference type="EMBL" id="KOO23530.1"/>
    </source>
</evidence>
<name>A0A0M0JAM9_9EUKA</name>
<dbReference type="AlphaFoldDB" id="A0A0M0JAM9"/>